<dbReference type="GO" id="GO:0004674">
    <property type="term" value="F:protein serine/threonine kinase activity"/>
    <property type="evidence" value="ECO:0007669"/>
    <property type="project" value="UniProtKB-KW"/>
</dbReference>
<dbReference type="InterPro" id="IPR051334">
    <property type="entry name" value="SRPK"/>
</dbReference>
<gene>
    <name evidence="10" type="ORF">ATEG_00553</name>
</gene>
<comment type="catalytic activity">
    <reaction evidence="8">
        <text>L-seryl-[protein] + ATP = O-phospho-L-seryl-[protein] + ADP + H(+)</text>
        <dbReference type="Rhea" id="RHEA:17989"/>
        <dbReference type="Rhea" id="RHEA-COMP:9863"/>
        <dbReference type="Rhea" id="RHEA-COMP:11604"/>
        <dbReference type="ChEBI" id="CHEBI:15378"/>
        <dbReference type="ChEBI" id="CHEBI:29999"/>
        <dbReference type="ChEBI" id="CHEBI:30616"/>
        <dbReference type="ChEBI" id="CHEBI:83421"/>
        <dbReference type="ChEBI" id="CHEBI:456216"/>
        <dbReference type="EC" id="2.7.11.1"/>
    </reaction>
</comment>
<organism evidence="10 11">
    <name type="scientific">Aspergillus terreus (strain NIH 2624 / FGSC A1156)</name>
    <dbReference type="NCBI Taxonomy" id="341663"/>
    <lineage>
        <taxon>Eukaryota</taxon>
        <taxon>Fungi</taxon>
        <taxon>Dikarya</taxon>
        <taxon>Ascomycota</taxon>
        <taxon>Pezizomycotina</taxon>
        <taxon>Eurotiomycetes</taxon>
        <taxon>Eurotiomycetidae</taxon>
        <taxon>Eurotiales</taxon>
        <taxon>Aspergillaceae</taxon>
        <taxon>Aspergillus</taxon>
        <taxon>Aspergillus subgen. Circumdati</taxon>
    </lineage>
</organism>
<dbReference type="Gene3D" id="1.10.510.10">
    <property type="entry name" value="Transferase(Phosphotransferase) domain 1"/>
    <property type="match status" value="1"/>
</dbReference>
<keyword evidence="6" id="KW-0067">ATP-binding</keyword>
<dbReference type="GO" id="GO:0000245">
    <property type="term" value="P:spliceosomal complex assembly"/>
    <property type="evidence" value="ECO:0007669"/>
    <property type="project" value="TreeGrafter"/>
</dbReference>
<evidence type="ECO:0000256" key="4">
    <source>
        <dbReference type="ARBA" id="ARBA00022741"/>
    </source>
</evidence>
<sequence>MLRADCYGGPHNIFEREILSRISEVSTHSSHQGQNHVLHLLDQFKHTGPNGDHVCFVFDVLGQHMDFQAAKYEDGKLPIKAVKRITRQLLLGLDFLHRECGIIHTDLKPTNILLQLENPDGAVSQYLSEVPARTLSQKGAITPLREVITTPHVSETKTPHIRIIDFGVASWRDNHLSDLIQSPALRAPEVTIGAPWDVGVDIWSLGCLVVEFVQGIVIFAGEASGKGTWTADDDRLARMIEILGPFPQHFLQQGGRTGQFFDKQGSLLRIPNLKPTSLERLLNGTSKPFLKPRDMPDAEVPIFIDFIKGMLTIDPASRQSAADLLRHEWICADTPRSRVI</sequence>
<comment type="catalytic activity">
    <reaction evidence="7">
        <text>L-threonyl-[protein] + ATP = O-phospho-L-threonyl-[protein] + ADP + H(+)</text>
        <dbReference type="Rhea" id="RHEA:46608"/>
        <dbReference type="Rhea" id="RHEA-COMP:11060"/>
        <dbReference type="Rhea" id="RHEA-COMP:11605"/>
        <dbReference type="ChEBI" id="CHEBI:15378"/>
        <dbReference type="ChEBI" id="CHEBI:30013"/>
        <dbReference type="ChEBI" id="CHEBI:30616"/>
        <dbReference type="ChEBI" id="CHEBI:61977"/>
        <dbReference type="ChEBI" id="CHEBI:456216"/>
        <dbReference type="EC" id="2.7.11.1"/>
    </reaction>
</comment>
<dbReference type="PROSITE" id="PS00108">
    <property type="entry name" value="PROTEIN_KINASE_ST"/>
    <property type="match status" value="1"/>
</dbReference>
<keyword evidence="3" id="KW-0808">Transferase</keyword>
<dbReference type="FunFam" id="1.10.510.10:FF:000275">
    <property type="entry name" value="SRSF protein kinase 2 isoform X3"/>
    <property type="match status" value="1"/>
</dbReference>
<name>Q0D0I1_ASPTN</name>
<protein>
    <recommendedName>
        <fullName evidence="1">non-specific serine/threonine protein kinase</fullName>
        <ecNumber evidence="1">2.7.11.1</ecNumber>
    </recommendedName>
</protein>
<dbReference type="Proteomes" id="UP000007963">
    <property type="component" value="Unassembled WGS sequence"/>
</dbReference>
<evidence type="ECO:0000256" key="2">
    <source>
        <dbReference type="ARBA" id="ARBA00022527"/>
    </source>
</evidence>
<dbReference type="OMA" id="IDPACRK"/>
<evidence type="ECO:0000313" key="10">
    <source>
        <dbReference type="EMBL" id="EAU39199.1"/>
    </source>
</evidence>
<evidence type="ECO:0000256" key="6">
    <source>
        <dbReference type="ARBA" id="ARBA00022840"/>
    </source>
</evidence>
<dbReference type="InterPro" id="IPR011009">
    <property type="entry name" value="Kinase-like_dom_sf"/>
</dbReference>
<keyword evidence="4" id="KW-0547">Nucleotide-binding</keyword>
<evidence type="ECO:0000256" key="1">
    <source>
        <dbReference type="ARBA" id="ARBA00012513"/>
    </source>
</evidence>
<evidence type="ECO:0000256" key="5">
    <source>
        <dbReference type="ARBA" id="ARBA00022777"/>
    </source>
</evidence>
<dbReference type="STRING" id="341663.Q0D0I1"/>
<evidence type="ECO:0000259" key="9">
    <source>
        <dbReference type="PROSITE" id="PS50011"/>
    </source>
</evidence>
<dbReference type="EC" id="2.7.11.1" evidence="1"/>
<dbReference type="PANTHER" id="PTHR47634:SF9">
    <property type="entry name" value="PROTEIN KINASE DOMAIN-CONTAINING PROTEIN-RELATED"/>
    <property type="match status" value="1"/>
</dbReference>
<dbReference type="VEuPathDB" id="FungiDB:ATEG_00553"/>
<dbReference type="Gene3D" id="3.30.200.20">
    <property type="entry name" value="Phosphorylase Kinase, domain 1"/>
    <property type="match status" value="1"/>
</dbReference>
<dbReference type="HOGENOM" id="CLU_000288_81_13_1"/>
<dbReference type="GO" id="GO:0050684">
    <property type="term" value="P:regulation of mRNA processing"/>
    <property type="evidence" value="ECO:0007669"/>
    <property type="project" value="TreeGrafter"/>
</dbReference>
<reference evidence="11" key="1">
    <citation type="submission" date="2005-09" db="EMBL/GenBank/DDBJ databases">
        <title>Annotation of the Aspergillus terreus NIH2624 genome.</title>
        <authorList>
            <person name="Birren B.W."/>
            <person name="Lander E.S."/>
            <person name="Galagan J.E."/>
            <person name="Nusbaum C."/>
            <person name="Devon K."/>
            <person name="Henn M."/>
            <person name="Ma L.-J."/>
            <person name="Jaffe D.B."/>
            <person name="Butler J."/>
            <person name="Alvarez P."/>
            <person name="Gnerre S."/>
            <person name="Grabherr M."/>
            <person name="Kleber M."/>
            <person name="Mauceli E.W."/>
            <person name="Brockman W."/>
            <person name="Rounsley S."/>
            <person name="Young S.K."/>
            <person name="LaButti K."/>
            <person name="Pushparaj V."/>
            <person name="DeCaprio D."/>
            <person name="Crawford M."/>
            <person name="Koehrsen M."/>
            <person name="Engels R."/>
            <person name="Montgomery P."/>
            <person name="Pearson M."/>
            <person name="Howarth C."/>
            <person name="Larson L."/>
            <person name="Luoma S."/>
            <person name="White J."/>
            <person name="Alvarado L."/>
            <person name="Kodira C.D."/>
            <person name="Zeng Q."/>
            <person name="Oleary S."/>
            <person name="Yandava C."/>
            <person name="Denning D.W."/>
            <person name="Nierman W.C."/>
            <person name="Milne T."/>
            <person name="Madden K."/>
        </authorList>
    </citation>
    <scope>NUCLEOTIDE SEQUENCE [LARGE SCALE GENOMIC DNA]</scope>
    <source>
        <strain evidence="11">NIH 2624 / FGSC A1156</strain>
    </source>
</reference>
<evidence type="ECO:0000256" key="7">
    <source>
        <dbReference type="ARBA" id="ARBA00047899"/>
    </source>
</evidence>
<dbReference type="OrthoDB" id="5979581at2759"/>
<dbReference type="GeneID" id="4355307"/>
<accession>Q0D0I1</accession>
<dbReference type="InterPro" id="IPR000719">
    <property type="entry name" value="Prot_kinase_dom"/>
</dbReference>
<evidence type="ECO:0000313" key="11">
    <source>
        <dbReference type="Proteomes" id="UP000007963"/>
    </source>
</evidence>
<dbReference type="Pfam" id="PF00069">
    <property type="entry name" value="Pkinase"/>
    <property type="match status" value="1"/>
</dbReference>
<keyword evidence="2" id="KW-0723">Serine/threonine-protein kinase</keyword>
<dbReference type="EMBL" id="CH476594">
    <property type="protein sequence ID" value="EAU39199.1"/>
    <property type="molecule type" value="Genomic_DNA"/>
</dbReference>
<evidence type="ECO:0000256" key="8">
    <source>
        <dbReference type="ARBA" id="ARBA00048679"/>
    </source>
</evidence>
<keyword evidence="5" id="KW-0418">Kinase</keyword>
<dbReference type="GO" id="GO:0005524">
    <property type="term" value="F:ATP binding"/>
    <property type="evidence" value="ECO:0007669"/>
    <property type="project" value="UniProtKB-KW"/>
</dbReference>
<dbReference type="AlphaFoldDB" id="Q0D0I1"/>
<dbReference type="InterPro" id="IPR008271">
    <property type="entry name" value="Ser/Thr_kinase_AS"/>
</dbReference>
<proteinExistence type="predicted"/>
<dbReference type="eggNOG" id="KOG1290">
    <property type="taxonomic scope" value="Eukaryota"/>
</dbReference>
<dbReference type="PANTHER" id="PTHR47634">
    <property type="entry name" value="PROTEIN KINASE DOMAIN-CONTAINING PROTEIN-RELATED"/>
    <property type="match status" value="1"/>
</dbReference>
<feature type="domain" description="Protein kinase" evidence="9">
    <location>
        <begin position="1"/>
        <end position="330"/>
    </location>
</feature>
<dbReference type="PROSITE" id="PS50011">
    <property type="entry name" value="PROTEIN_KINASE_DOM"/>
    <property type="match status" value="1"/>
</dbReference>
<dbReference type="RefSeq" id="XP_001210639.1">
    <property type="nucleotide sequence ID" value="XM_001210639.1"/>
</dbReference>
<dbReference type="SMART" id="SM00220">
    <property type="entry name" value="S_TKc"/>
    <property type="match status" value="1"/>
</dbReference>
<evidence type="ECO:0000256" key="3">
    <source>
        <dbReference type="ARBA" id="ARBA00022679"/>
    </source>
</evidence>
<dbReference type="SUPFAM" id="SSF56112">
    <property type="entry name" value="Protein kinase-like (PK-like)"/>
    <property type="match status" value="1"/>
</dbReference>